<keyword evidence="1" id="KW-0812">Transmembrane</keyword>
<feature type="transmembrane region" description="Helical" evidence="1">
    <location>
        <begin position="32"/>
        <end position="51"/>
    </location>
</feature>
<evidence type="ECO:0000313" key="2">
    <source>
        <dbReference type="EMBL" id="MCK9686116.1"/>
    </source>
</evidence>
<keyword evidence="1" id="KW-1133">Transmembrane helix</keyword>
<dbReference type="Proteomes" id="UP001139353">
    <property type="component" value="Unassembled WGS sequence"/>
</dbReference>
<dbReference type="RefSeq" id="WP_275682147.1">
    <property type="nucleotide sequence ID" value="NZ_JAJLJH010000002.1"/>
</dbReference>
<sequence>MDTQQGTVTVWQSGRLAPRAAEQRLEFTREQWTGAALLALSAFVLAMYVIVLQRDVDHSELEHATQRSRAVAEAQCEADQPADQRGRCIALFNGDVVAAQAAPDVAPPNALYQQENAARAVTVSLVSSSR</sequence>
<proteinExistence type="predicted"/>
<gene>
    <name evidence="2" type="ORF">LPC04_10405</name>
</gene>
<protein>
    <submittedName>
        <fullName evidence="2">Uncharacterized protein</fullName>
    </submittedName>
</protein>
<name>A0A9X2C044_9BURK</name>
<keyword evidence="3" id="KW-1185">Reference proteome</keyword>
<comment type="caution">
    <text evidence="2">The sequence shown here is derived from an EMBL/GenBank/DDBJ whole genome shotgun (WGS) entry which is preliminary data.</text>
</comment>
<accession>A0A9X2C044</accession>
<dbReference type="EMBL" id="JAJLJH010000002">
    <property type="protein sequence ID" value="MCK9686116.1"/>
    <property type="molecule type" value="Genomic_DNA"/>
</dbReference>
<evidence type="ECO:0000313" key="3">
    <source>
        <dbReference type="Proteomes" id="UP001139353"/>
    </source>
</evidence>
<organism evidence="2 3">
    <name type="scientific">Scleromatobacter humisilvae</name>
    <dbReference type="NCBI Taxonomy" id="2897159"/>
    <lineage>
        <taxon>Bacteria</taxon>
        <taxon>Pseudomonadati</taxon>
        <taxon>Pseudomonadota</taxon>
        <taxon>Betaproteobacteria</taxon>
        <taxon>Burkholderiales</taxon>
        <taxon>Sphaerotilaceae</taxon>
        <taxon>Scleromatobacter</taxon>
    </lineage>
</organism>
<evidence type="ECO:0000256" key="1">
    <source>
        <dbReference type="SAM" id="Phobius"/>
    </source>
</evidence>
<dbReference type="AlphaFoldDB" id="A0A9X2C044"/>
<reference evidence="2" key="1">
    <citation type="submission" date="2021-11" db="EMBL/GenBank/DDBJ databases">
        <title>BS-T2-15 a new species belonging to the Comamonadaceae family isolated from the soil of a French oak forest.</title>
        <authorList>
            <person name="Mieszkin S."/>
            <person name="Alain K."/>
        </authorList>
    </citation>
    <scope>NUCLEOTIDE SEQUENCE</scope>
    <source>
        <strain evidence="2">BS-T2-15</strain>
    </source>
</reference>
<keyword evidence="1" id="KW-0472">Membrane</keyword>